<protein>
    <submittedName>
        <fullName evidence="2">GNAT family N-acetyltransferase</fullName>
    </submittedName>
</protein>
<accession>A0A329MMT4</accession>
<name>A0A329MMT4_9BACL</name>
<dbReference type="InterPro" id="IPR051554">
    <property type="entry name" value="Acetyltransferase_Eis"/>
</dbReference>
<dbReference type="Pfam" id="PF13527">
    <property type="entry name" value="Acetyltransf_9"/>
    <property type="match status" value="1"/>
</dbReference>
<dbReference type="GO" id="GO:0030649">
    <property type="term" value="P:aminoglycoside antibiotic catabolic process"/>
    <property type="evidence" value="ECO:0007669"/>
    <property type="project" value="TreeGrafter"/>
</dbReference>
<dbReference type="SUPFAM" id="SSF55729">
    <property type="entry name" value="Acyl-CoA N-acyltransferases (Nat)"/>
    <property type="match status" value="1"/>
</dbReference>
<evidence type="ECO:0000313" key="2">
    <source>
        <dbReference type="EMBL" id="RAV19217.1"/>
    </source>
</evidence>
<dbReference type="AlphaFoldDB" id="A0A329MMT4"/>
<evidence type="ECO:0000313" key="3">
    <source>
        <dbReference type="Proteomes" id="UP000250369"/>
    </source>
</evidence>
<keyword evidence="3" id="KW-1185">Reference proteome</keyword>
<gene>
    <name evidence="2" type="ORF">DQG23_22030</name>
</gene>
<dbReference type="PROSITE" id="PS51186">
    <property type="entry name" value="GNAT"/>
    <property type="match status" value="1"/>
</dbReference>
<feature type="domain" description="N-acetyltransferase" evidence="1">
    <location>
        <begin position="4"/>
        <end position="144"/>
    </location>
</feature>
<dbReference type="Gene3D" id="3.40.630.30">
    <property type="match status" value="2"/>
</dbReference>
<sequence length="402" mass="45951">MEEIAIRRLKSEEMTESLRLSQFAFQYSLTPEQVEERLKYFKAEHVWGYFINGRLAAKMAVYPMRTWLNGKRVEMGGVASVATWPEYRRQGMVGKLLRRGLEAMRENGQLVSFLHPFSFSFYRKFGWELYIEYKTYTLETSKLPAFADPGGHMETTSDIALLNRIYEAYAVGYNGMLMRDEAWWRRNLFESKPGIAAVYYNGEGVPAGYVYYQVRNFEMTVHDMAFLDEQARKGLWRFLANHDSMMKSVVMRAPVDDPLPFMLDDPKIKQEIVPYFMARIVDVQALLQQYPFVPGAKRQLLLEINDAHAAWNDGVFAVQIDEAGKASVERLEKGKLSSEAAFAGGGETKRIACGIGTLSAMLMGYMRPARLHALGRLNGSTEDVAIWEASLPVRTTFLADYF</sequence>
<dbReference type="InterPro" id="IPR036527">
    <property type="entry name" value="SCP2_sterol-bd_dom_sf"/>
</dbReference>
<dbReference type="InterPro" id="IPR025559">
    <property type="entry name" value="Eis_dom"/>
</dbReference>
<dbReference type="Pfam" id="PF17668">
    <property type="entry name" value="Acetyltransf_17"/>
    <property type="match status" value="1"/>
</dbReference>
<dbReference type="Proteomes" id="UP000250369">
    <property type="component" value="Unassembled WGS sequence"/>
</dbReference>
<keyword evidence="2" id="KW-0808">Transferase</keyword>
<dbReference type="SUPFAM" id="SSF55718">
    <property type="entry name" value="SCP-like"/>
    <property type="match status" value="1"/>
</dbReference>
<dbReference type="GO" id="GO:0034069">
    <property type="term" value="F:aminoglycoside N-acetyltransferase activity"/>
    <property type="evidence" value="ECO:0007669"/>
    <property type="project" value="TreeGrafter"/>
</dbReference>
<dbReference type="Pfam" id="PF13530">
    <property type="entry name" value="SCP2_2"/>
    <property type="match status" value="1"/>
</dbReference>
<reference evidence="2 3" key="1">
    <citation type="journal article" date="2009" name="Int. J. Syst. Evol. Microbiol.">
        <title>Paenibacillus contaminans sp. nov., isolated from a contaminated laboratory plate.</title>
        <authorList>
            <person name="Chou J.H."/>
            <person name="Lee J.H."/>
            <person name="Lin M.C."/>
            <person name="Chang P.S."/>
            <person name="Arun A.B."/>
            <person name="Young C.C."/>
            <person name="Chen W.M."/>
        </authorList>
    </citation>
    <scope>NUCLEOTIDE SEQUENCE [LARGE SCALE GENOMIC DNA]</scope>
    <source>
        <strain evidence="2 3">CKOBP-6</strain>
    </source>
</reference>
<dbReference type="PANTHER" id="PTHR37817:SF1">
    <property type="entry name" value="N-ACETYLTRANSFERASE EIS"/>
    <property type="match status" value="1"/>
</dbReference>
<dbReference type="InterPro" id="IPR041380">
    <property type="entry name" value="Acetyltransf_17"/>
</dbReference>
<dbReference type="InterPro" id="IPR016181">
    <property type="entry name" value="Acyl_CoA_acyltransferase"/>
</dbReference>
<dbReference type="InterPro" id="IPR000182">
    <property type="entry name" value="GNAT_dom"/>
</dbReference>
<comment type="caution">
    <text evidence="2">The sequence shown here is derived from an EMBL/GenBank/DDBJ whole genome shotgun (WGS) entry which is preliminary data.</text>
</comment>
<dbReference type="RefSeq" id="WP_113033035.1">
    <property type="nucleotide sequence ID" value="NZ_QMFB01000013.1"/>
</dbReference>
<proteinExistence type="predicted"/>
<organism evidence="2 3">
    <name type="scientific">Paenibacillus contaminans</name>
    <dbReference type="NCBI Taxonomy" id="450362"/>
    <lineage>
        <taxon>Bacteria</taxon>
        <taxon>Bacillati</taxon>
        <taxon>Bacillota</taxon>
        <taxon>Bacilli</taxon>
        <taxon>Bacillales</taxon>
        <taxon>Paenibacillaceae</taxon>
        <taxon>Paenibacillus</taxon>
    </lineage>
</organism>
<dbReference type="OrthoDB" id="9768284at2"/>
<dbReference type="EMBL" id="QMFB01000013">
    <property type="protein sequence ID" value="RAV19217.1"/>
    <property type="molecule type" value="Genomic_DNA"/>
</dbReference>
<dbReference type="Gene3D" id="3.30.1050.10">
    <property type="entry name" value="SCP2 sterol-binding domain"/>
    <property type="match status" value="1"/>
</dbReference>
<dbReference type="PANTHER" id="PTHR37817">
    <property type="entry name" value="N-ACETYLTRANSFERASE EIS"/>
    <property type="match status" value="1"/>
</dbReference>
<dbReference type="CDD" id="cd04301">
    <property type="entry name" value="NAT_SF"/>
    <property type="match status" value="1"/>
</dbReference>
<evidence type="ECO:0000259" key="1">
    <source>
        <dbReference type="PROSITE" id="PS51186"/>
    </source>
</evidence>